<gene>
    <name evidence="2" type="ORF">GPICK_12345</name>
</gene>
<dbReference type="EMBL" id="CP009788">
    <property type="protein sequence ID" value="AJE04042.1"/>
    <property type="molecule type" value="Genomic_DNA"/>
</dbReference>
<dbReference type="Proteomes" id="UP000057609">
    <property type="component" value="Chromosome"/>
</dbReference>
<dbReference type="CDD" id="cd01012">
    <property type="entry name" value="YcaC_related"/>
    <property type="match status" value="1"/>
</dbReference>
<organism evidence="2 3">
    <name type="scientific">Geobacter pickeringii</name>
    <dbReference type="NCBI Taxonomy" id="345632"/>
    <lineage>
        <taxon>Bacteria</taxon>
        <taxon>Pseudomonadati</taxon>
        <taxon>Thermodesulfobacteriota</taxon>
        <taxon>Desulfuromonadia</taxon>
        <taxon>Geobacterales</taxon>
        <taxon>Geobacteraceae</taxon>
        <taxon>Geobacter</taxon>
    </lineage>
</organism>
<dbReference type="AlphaFoldDB" id="A0A0B5BBY6"/>
<dbReference type="OrthoDB" id="9796958at2"/>
<reference evidence="2 3" key="1">
    <citation type="journal article" date="2015" name="Genome Announc.">
        <title>Complete Genome of Geobacter pickeringii G13T, a Metal-Reducing Isolate from Sedimentary Kaolin Deposits.</title>
        <authorList>
            <person name="Badalamenti J.P."/>
            <person name="Bond D.R."/>
        </authorList>
    </citation>
    <scope>NUCLEOTIDE SEQUENCE [LARGE SCALE GENOMIC DNA]</scope>
    <source>
        <strain evidence="2 3">G13</strain>
    </source>
</reference>
<dbReference type="SUPFAM" id="SSF52499">
    <property type="entry name" value="Isochorismatase-like hydrolases"/>
    <property type="match status" value="1"/>
</dbReference>
<dbReference type="InterPro" id="IPR050993">
    <property type="entry name" value="Isochorismatase_domain"/>
</dbReference>
<dbReference type="KEGG" id="gpi:GPICK_12345"/>
<dbReference type="PANTHER" id="PTHR14119:SF3">
    <property type="entry name" value="ISOCHORISMATASE DOMAIN-CONTAINING PROTEIN 2"/>
    <property type="match status" value="1"/>
</dbReference>
<dbReference type="STRING" id="345632.GPICK_12345"/>
<protein>
    <submittedName>
        <fullName evidence="2">Hydrolase</fullName>
    </submittedName>
</protein>
<dbReference type="Pfam" id="PF00857">
    <property type="entry name" value="Isochorismatase"/>
    <property type="match status" value="1"/>
</dbReference>
<dbReference type="InterPro" id="IPR000868">
    <property type="entry name" value="Isochorismatase-like_dom"/>
</dbReference>
<dbReference type="RefSeq" id="WP_039743647.1">
    <property type="nucleotide sequence ID" value="NZ_CP009788.1"/>
</dbReference>
<keyword evidence="3" id="KW-1185">Reference proteome</keyword>
<evidence type="ECO:0000259" key="1">
    <source>
        <dbReference type="Pfam" id="PF00857"/>
    </source>
</evidence>
<name>A0A0B5BBY6_9BACT</name>
<dbReference type="InterPro" id="IPR036380">
    <property type="entry name" value="Isochorismatase-like_sf"/>
</dbReference>
<sequence length="187" mass="20697">MGVMETFFLDRNQAVLVVVDVQEKLCLAMDQEVLAQLTRNTGILLEAARELGIPVIVTEQYVKGLGCTVPELREKFDGNAYEKMAFSCCGDQAFLNRLAELGRRQIIVTGMETHVCVLQTILELRERGYHVHLVKDAVMSRKKGNWKVGIDAAAAAGAVVTSTEAALFQLLRVAGTEEFKKLSKLVR</sequence>
<proteinExistence type="predicted"/>
<evidence type="ECO:0000313" key="2">
    <source>
        <dbReference type="EMBL" id="AJE04042.1"/>
    </source>
</evidence>
<keyword evidence="2" id="KW-0378">Hydrolase</keyword>
<evidence type="ECO:0000313" key="3">
    <source>
        <dbReference type="Proteomes" id="UP000057609"/>
    </source>
</evidence>
<dbReference type="PANTHER" id="PTHR14119">
    <property type="entry name" value="HYDROLASE"/>
    <property type="match status" value="1"/>
</dbReference>
<dbReference type="Gene3D" id="3.40.50.850">
    <property type="entry name" value="Isochorismatase-like"/>
    <property type="match status" value="1"/>
</dbReference>
<dbReference type="GO" id="GO:0016787">
    <property type="term" value="F:hydrolase activity"/>
    <property type="evidence" value="ECO:0007669"/>
    <property type="project" value="UniProtKB-KW"/>
</dbReference>
<feature type="domain" description="Isochorismatase-like" evidence="1">
    <location>
        <begin position="15"/>
        <end position="164"/>
    </location>
</feature>
<accession>A0A0B5BBY6</accession>
<dbReference type="HOGENOM" id="CLU_066901_0_1_7"/>